<sequence length="142" mass="15855">MNQESPSSIGLEELRRQLDAALEDGALDQDVRAAALTALEFCELLSDQLDEDQRNACHAAQQFWMEGSTDARIHWLSIYSKRLDAAGKLSDLDRLIWCSLNSNTGMSDHMAEFLVLLGRDVGLEPAEMKSVFSKHIPNLDGY</sequence>
<reference evidence="1 2" key="1">
    <citation type="submission" date="2022-12" db="EMBL/GenBank/DDBJ databases">
        <title>Two new species, Stenotrophomonas aracearum and Stenotrophomonas oahuensis, isolated from Anthurium (Araceae family) in Hawaii.</title>
        <authorList>
            <person name="Chunag S.C."/>
            <person name="Dobhal S."/>
            <person name="Alvarez A."/>
            <person name="Arif M."/>
        </authorList>
    </citation>
    <scope>NUCLEOTIDE SEQUENCE [LARGE SCALE GENOMIC DNA]</scope>
    <source>
        <strain evidence="1 2">A5586</strain>
    </source>
</reference>
<gene>
    <name evidence="1" type="ORF">PDM29_18330</name>
</gene>
<dbReference type="EMBL" id="CP115541">
    <property type="protein sequence ID" value="WNH52267.1"/>
    <property type="molecule type" value="Genomic_DNA"/>
</dbReference>
<evidence type="ECO:0000313" key="2">
    <source>
        <dbReference type="Proteomes" id="UP001302072"/>
    </source>
</evidence>
<organism evidence="1 2">
    <name type="scientific">Stenotrophomonas oahuensis</name>
    <dbReference type="NCBI Taxonomy" id="3003271"/>
    <lineage>
        <taxon>Bacteria</taxon>
        <taxon>Pseudomonadati</taxon>
        <taxon>Pseudomonadota</taxon>
        <taxon>Gammaproteobacteria</taxon>
        <taxon>Lysobacterales</taxon>
        <taxon>Lysobacteraceae</taxon>
        <taxon>Stenotrophomonas</taxon>
    </lineage>
</organism>
<name>A0ABY9YNF8_9GAMM</name>
<keyword evidence="2" id="KW-1185">Reference proteome</keyword>
<accession>A0ABY9YNF8</accession>
<dbReference type="Proteomes" id="UP001302072">
    <property type="component" value="Chromosome"/>
</dbReference>
<evidence type="ECO:0000313" key="1">
    <source>
        <dbReference type="EMBL" id="WNH52267.1"/>
    </source>
</evidence>
<protein>
    <submittedName>
        <fullName evidence="1">Uncharacterized protein</fullName>
    </submittedName>
</protein>
<proteinExistence type="predicted"/>
<dbReference type="RefSeq" id="WP_311191472.1">
    <property type="nucleotide sequence ID" value="NZ_CP115541.1"/>
</dbReference>